<dbReference type="InterPro" id="IPR046960">
    <property type="entry name" value="PPR_At4g14850-like_plant"/>
</dbReference>
<evidence type="ECO:0000313" key="3">
    <source>
        <dbReference type="EMBL" id="KAK6916763.1"/>
    </source>
</evidence>
<dbReference type="EMBL" id="JBAMMX010000024">
    <property type="protein sequence ID" value="KAK6916763.1"/>
    <property type="molecule type" value="Genomic_DNA"/>
</dbReference>
<evidence type="ECO:0000313" key="4">
    <source>
        <dbReference type="Proteomes" id="UP001370490"/>
    </source>
</evidence>
<feature type="repeat" description="PPR" evidence="2">
    <location>
        <begin position="171"/>
        <end position="205"/>
    </location>
</feature>
<dbReference type="PANTHER" id="PTHR47926">
    <property type="entry name" value="PENTATRICOPEPTIDE REPEAT-CONTAINING PROTEIN"/>
    <property type="match status" value="1"/>
</dbReference>
<accession>A0AAN8UH85</accession>
<dbReference type="PROSITE" id="PS51375">
    <property type="entry name" value="PPR"/>
    <property type="match status" value="3"/>
</dbReference>
<dbReference type="Gene3D" id="1.25.40.10">
    <property type="entry name" value="Tetratricopeptide repeat domain"/>
    <property type="match status" value="3"/>
</dbReference>
<dbReference type="FunFam" id="1.25.40.10:FF:000031">
    <property type="entry name" value="Pentatricopeptide repeat-containing protein mitochondrial"/>
    <property type="match status" value="1"/>
</dbReference>
<dbReference type="InterPro" id="IPR002885">
    <property type="entry name" value="PPR_rpt"/>
</dbReference>
<dbReference type="AlphaFoldDB" id="A0AAN8UH85"/>
<dbReference type="PANTHER" id="PTHR47926:SF452">
    <property type="entry name" value="PENTATRICOPEPTIDE REPEAT-CONTAINING PROTEIN"/>
    <property type="match status" value="1"/>
</dbReference>
<feature type="repeat" description="PPR" evidence="2">
    <location>
        <begin position="58"/>
        <end position="92"/>
    </location>
</feature>
<dbReference type="InterPro" id="IPR011990">
    <property type="entry name" value="TPR-like_helical_dom_sf"/>
</dbReference>
<sequence length="344" mass="38695">MVIRGLTDCGFFKEAIDYCHIMQIEDVRTDNLTFAFVIKSCGVIEYAEKVFEEIPVRDLVSWNSMIIGYVSVGLGRRSLLCFREVQEFGIKLDRNLQWDFVVSSNAITLINLLPFCGELGVVLMGKSIHGYAITKGFFPNLVSETALIDIYGDCGKLKLAEHVFHQITGASFVSSNTMIAVYVQNGWNGEALELFHGLWKENMEPDSIPIASIIPAFAESALLMEGKQIHAYITKLELGSNNFISNSLIYMYAKFGVFHTSRDLFDHMLHKDVVSWSTIIMENAIHGFGKISTKLFSKMMEKGMEPKASTFVSLLSSCSNAGMIDEGWQYFNSTKWDYGIDPRI</sequence>
<feature type="repeat" description="PPR" evidence="2">
    <location>
        <begin position="272"/>
        <end position="306"/>
    </location>
</feature>
<keyword evidence="4" id="KW-1185">Reference proteome</keyword>
<evidence type="ECO:0000256" key="2">
    <source>
        <dbReference type="PROSITE-ProRule" id="PRU00708"/>
    </source>
</evidence>
<evidence type="ECO:0000256" key="1">
    <source>
        <dbReference type="ARBA" id="ARBA00022737"/>
    </source>
</evidence>
<keyword evidence="1" id="KW-0677">Repeat</keyword>
<dbReference type="Proteomes" id="UP001370490">
    <property type="component" value="Unassembled WGS sequence"/>
</dbReference>
<reference evidence="3 4" key="1">
    <citation type="submission" date="2023-12" db="EMBL/GenBank/DDBJ databases">
        <title>A high-quality genome assembly for Dillenia turbinata (Dilleniales).</title>
        <authorList>
            <person name="Chanderbali A."/>
        </authorList>
    </citation>
    <scope>NUCLEOTIDE SEQUENCE [LARGE SCALE GENOMIC DNA]</scope>
    <source>
        <strain evidence="3">LSX21</strain>
        <tissue evidence="3">Leaf</tissue>
    </source>
</reference>
<comment type="caution">
    <text evidence="3">The sequence shown here is derived from an EMBL/GenBank/DDBJ whole genome shotgun (WGS) entry which is preliminary data.</text>
</comment>
<dbReference type="GO" id="GO:0009451">
    <property type="term" value="P:RNA modification"/>
    <property type="evidence" value="ECO:0007669"/>
    <property type="project" value="InterPro"/>
</dbReference>
<dbReference type="NCBIfam" id="TIGR00756">
    <property type="entry name" value="PPR"/>
    <property type="match status" value="2"/>
</dbReference>
<dbReference type="Pfam" id="PF01535">
    <property type="entry name" value="PPR"/>
    <property type="match status" value="6"/>
</dbReference>
<gene>
    <name evidence="3" type="ORF">RJ641_019624</name>
</gene>
<proteinExistence type="predicted"/>
<dbReference type="GO" id="GO:0003723">
    <property type="term" value="F:RNA binding"/>
    <property type="evidence" value="ECO:0007669"/>
    <property type="project" value="InterPro"/>
</dbReference>
<organism evidence="3 4">
    <name type="scientific">Dillenia turbinata</name>
    <dbReference type="NCBI Taxonomy" id="194707"/>
    <lineage>
        <taxon>Eukaryota</taxon>
        <taxon>Viridiplantae</taxon>
        <taxon>Streptophyta</taxon>
        <taxon>Embryophyta</taxon>
        <taxon>Tracheophyta</taxon>
        <taxon>Spermatophyta</taxon>
        <taxon>Magnoliopsida</taxon>
        <taxon>eudicotyledons</taxon>
        <taxon>Gunneridae</taxon>
        <taxon>Pentapetalae</taxon>
        <taxon>Dilleniales</taxon>
        <taxon>Dilleniaceae</taxon>
        <taxon>Dillenia</taxon>
    </lineage>
</organism>
<protein>
    <submittedName>
        <fullName evidence="3">Pentatricopeptide repeat</fullName>
    </submittedName>
</protein>
<name>A0AAN8UH85_9MAGN</name>